<name>A0A0U3IBP4_9MICC</name>
<keyword evidence="5" id="KW-1185">Reference proteome</keyword>
<evidence type="ECO:0000313" key="2">
    <source>
        <dbReference type="EMBL" id="ALU40844.1"/>
    </source>
</evidence>
<dbReference type="PROSITE" id="PS50994">
    <property type="entry name" value="INTEGRASE"/>
    <property type="match status" value="1"/>
</dbReference>
<dbReference type="Proteomes" id="UP000321155">
    <property type="component" value="Unassembled WGS sequence"/>
</dbReference>
<gene>
    <name evidence="2" type="ORF">AS188_15055</name>
    <name evidence="3" type="ORF">KFL01_27720</name>
</gene>
<evidence type="ECO:0000313" key="5">
    <source>
        <dbReference type="Proteomes" id="UP000321155"/>
    </source>
</evidence>
<dbReference type="Gene3D" id="3.30.420.10">
    <property type="entry name" value="Ribonuclease H-like superfamily/Ribonuclease H"/>
    <property type="match status" value="1"/>
</dbReference>
<sequence length="664" mass="74826">MNEHVLDLSVSATVWFEGQVWQVVEHQANAVILQCGTELRKIHAPSLLGRAESVVSHDRDRPADDELGAIVLSALTPNQRAKVEAHAKVVRRLLEPDIGFPHVREQYTAAAAELGADLRTLQRMLNRYRAQGVAGLVDARLLKSTRRSVDPRWDAFCVSVLASYRNASNPTIKAVIARTNALYSSAHPGLPLPSQSVAYERVHELDKGRHTFDSAKTRRTSTSASQEQLGRLRADRPGQYVVLDTTRLDVFAMEPVTLRWLNVELTVAMDLYSRCIMGATLRAVAAASPDVAAVLYQTMTPQRWGPAEDTPDGPYAGVPEALVVKETGAVPDTIVVDHGKIYMSQHVRGLCHRFGINIQPARPGVGSDKPTVERFFRTLRQQLLEHLPAYKGPDVHSRGKDVEKQAFLYVAELEQIIREWIGIYHHTPHDGLRDPRLPEVDLSPIEMFSRGRATSGVLLLPASEDLVREFLQVEWRTIQHYGVEIHGRRYDGPGLNLHRGRKSHYGGAHASKWPFMVDPDDVRWVYFKDPDTASWHRLEWEHAHYIDAPFSQDAAEYTRRLSVQANRHVDPAQALQDLLRDWSEQQVTDRRAKNLALRLSTQRTVVGPDTDRSAREIASDPGVIDFFSHRKSRMDAAELTDDLDVFDKYYAEHPDAEGLEVFDE</sequence>
<reference evidence="2 4" key="1">
    <citation type="submission" date="2015-11" db="EMBL/GenBank/DDBJ databases">
        <title>Complete Genome Sequence of Kocuria flava strain HO-9041.</title>
        <authorList>
            <person name="Zhou M."/>
            <person name="Dai J."/>
        </authorList>
    </citation>
    <scope>NUCLEOTIDE SEQUENCE [LARGE SCALE GENOMIC DNA]</scope>
    <source>
        <strain evidence="2 4">HO-9041</strain>
    </source>
</reference>
<proteinExistence type="predicted"/>
<dbReference type="InterPro" id="IPR001584">
    <property type="entry name" value="Integrase_cat-core"/>
</dbReference>
<dbReference type="Proteomes" id="UP000057181">
    <property type="component" value="Chromosome"/>
</dbReference>
<evidence type="ECO:0000313" key="4">
    <source>
        <dbReference type="Proteomes" id="UP000057181"/>
    </source>
</evidence>
<reference evidence="3 5" key="2">
    <citation type="submission" date="2019-07" db="EMBL/GenBank/DDBJ databases">
        <title>Whole genome shotgun sequence of Kocuria flava NBRC 107626.</title>
        <authorList>
            <person name="Hosoyama A."/>
            <person name="Uohara A."/>
            <person name="Ohji S."/>
            <person name="Ichikawa N."/>
        </authorList>
    </citation>
    <scope>NUCLEOTIDE SEQUENCE [LARGE SCALE GENOMIC DNA]</scope>
    <source>
        <strain evidence="3 5">NBRC 107626</strain>
    </source>
</reference>
<dbReference type="SUPFAM" id="SSF53098">
    <property type="entry name" value="Ribonuclease H-like"/>
    <property type="match status" value="1"/>
</dbReference>
<evidence type="ECO:0000259" key="1">
    <source>
        <dbReference type="PROSITE" id="PS50994"/>
    </source>
</evidence>
<accession>A0A0U3IBP4</accession>
<protein>
    <submittedName>
        <fullName evidence="3">Integrase/transposase</fullName>
    </submittedName>
</protein>
<dbReference type="GO" id="GO:0015074">
    <property type="term" value="P:DNA integration"/>
    <property type="evidence" value="ECO:0007669"/>
    <property type="project" value="InterPro"/>
</dbReference>
<dbReference type="PANTHER" id="PTHR35004">
    <property type="entry name" value="TRANSPOSASE RV3428C-RELATED"/>
    <property type="match status" value="1"/>
</dbReference>
<dbReference type="GO" id="GO:0003676">
    <property type="term" value="F:nucleic acid binding"/>
    <property type="evidence" value="ECO:0007669"/>
    <property type="project" value="InterPro"/>
</dbReference>
<dbReference type="KEGG" id="kfv:AS188_15055"/>
<evidence type="ECO:0000313" key="3">
    <source>
        <dbReference type="EMBL" id="GEO93466.1"/>
    </source>
</evidence>
<feature type="domain" description="Integrase catalytic" evidence="1">
    <location>
        <begin position="233"/>
        <end position="452"/>
    </location>
</feature>
<dbReference type="AlphaFoldDB" id="A0A0U3IBP4"/>
<dbReference type="InterPro" id="IPR012337">
    <property type="entry name" value="RNaseH-like_sf"/>
</dbReference>
<dbReference type="PANTHER" id="PTHR35004:SF6">
    <property type="entry name" value="TRANSPOSASE"/>
    <property type="match status" value="1"/>
</dbReference>
<dbReference type="STRING" id="446860.AS188_15055"/>
<dbReference type="OrthoDB" id="52928at2"/>
<dbReference type="InterPro" id="IPR036397">
    <property type="entry name" value="RNaseH_sf"/>
</dbReference>
<dbReference type="EMBL" id="BJZR01000120">
    <property type="protein sequence ID" value="GEO93466.1"/>
    <property type="molecule type" value="Genomic_DNA"/>
</dbReference>
<organism evidence="2 4">
    <name type="scientific">Kocuria flava</name>
    <dbReference type="NCBI Taxonomy" id="446860"/>
    <lineage>
        <taxon>Bacteria</taxon>
        <taxon>Bacillati</taxon>
        <taxon>Actinomycetota</taxon>
        <taxon>Actinomycetes</taxon>
        <taxon>Micrococcales</taxon>
        <taxon>Micrococcaceae</taxon>
        <taxon>Kocuria</taxon>
    </lineage>
</organism>
<dbReference type="RefSeq" id="WP_058859524.1">
    <property type="nucleotide sequence ID" value="NZ_BJZR01000120.1"/>
</dbReference>
<dbReference type="EMBL" id="CP013254">
    <property type="protein sequence ID" value="ALU40844.1"/>
    <property type="molecule type" value="Genomic_DNA"/>
</dbReference>